<protein>
    <submittedName>
        <fullName evidence="1">Uncharacterized protein</fullName>
    </submittedName>
</protein>
<proteinExistence type="predicted"/>
<sequence>MKILSFLIGSLMAQGPAPEPGPEPTKKTNILFINMNRATIQMNMGNFTNSSVPSVDASGGSFDIMTNLDTSEQATLDAMLSNSDVESGLKILADKVPGFSSFYNALYPSETTTN</sequence>
<evidence type="ECO:0000313" key="2">
    <source>
        <dbReference type="Proteomes" id="UP000001307"/>
    </source>
</evidence>
<dbReference type="AlphaFoldDB" id="E4Y1W6"/>
<accession>E4Y1W6</accession>
<dbReference type="InParanoid" id="E4Y1W6"/>
<reference evidence="1" key="1">
    <citation type="journal article" date="2010" name="Science">
        <title>Plasticity of animal genome architecture unmasked by rapid evolution of a pelagic tunicate.</title>
        <authorList>
            <person name="Denoeud F."/>
            <person name="Henriet S."/>
            <person name="Mungpakdee S."/>
            <person name="Aury J.M."/>
            <person name="Da Silva C."/>
            <person name="Brinkmann H."/>
            <person name="Mikhaleva J."/>
            <person name="Olsen L.C."/>
            <person name="Jubin C."/>
            <person name="Canestro C."/>
            <person name="Bouquet J.M."/>
            <person name="Danks G."/>
            <person name="Poulain J."/>
            <person name="Campsteijn C."/>
            <person name="Adamski M."/>
            <person name="Cross I."/>
            <person name="Yadetie F."/>
            <person name="Muffato M."/>
            <person name="Louis A."/>
            <person name="Butcher S."/>
            <person name="Tsagkogeorga G."/>
            <person name="Konrad A."/>
            <person name="Singh S."/>
            <person name="Jensen M.F."/>
            <person name="Cong E.H."/>
            <person name="Eikeseth-Otteraa H."/>
            <person name="Noel B."/>
            <person name="Anthouard V."/>
            <person name="Porcel B.M."/>
            <person name="Kachouri-Lafond R."/>
            <person name="Nishino A."/>
            <person name="Ugolini M."/>
            <person name="Chourrout P."/>
            <person name="Nishida H."/>
            <person name="Aasland R."/>
            <person name="Huzurbazar S."/>
            <person name="Westhof E."/>
            <person name="Delsuc F."/>
            <person name="Lehrach H."/>
            <person name="Reinhardt R."/>
            <person name="Weissenbach J."/>
            <person name="Roy S.W."/>
            <person name="Artiguenave F."/>
            <person name="Postlethwait J.H."/>
            <person name="Manak J.R."/>
            <person name="Thompson E.M."/>
            <person name="Jaillon O."/>
            <person name="Du Pasquier L."/>
            <person name="Boudinot P."/>
            <person name="Liberles D.A."/>
            <person name="Volff J.N."/>
            <person name="Philippe H."/>
            <person name="Lenhard B."/>
            <person name="Roest Crollius H."/>
            <person name="Wincker P."/>
            <person name="Chourrout D."/>
        </authorList>
    </citation>
    <scope>NUCLEOTIDE SEQUENCE [LARGE SCALE GENOMIC DNA]</scope>
</reference>
<dbReference type="Proteomes" id="UP000001307">
    <property type="component" value="Unassembled WGS sequence"/>
</dbReference>
<dbReference type="OrthoDB" id="10100561at2759"/>
<name>E4Y1W6_OIKDI</name>
<evidence type="ECO:0000313" key="1">
    <source>
        <dbReference type="EMBL" id="CBY15860.1"/>
    </source>
</evidence>
<organism evidence="1">
    <name type="scientific">Oikopleura dioica</name>
    <name type="common">Tunicate</name>
    <dbReference type="NCBI Taxonomy" id="34765"/>
    <lineage>
        <taxon>Eukaryota</taxon>
        <taxon>Metazoa</taxon>
        <taxon>Chordata</taxon>
        <taxon>Tunicata</taxon>
        <taxon>Appendicularia</taxon>
        <taxon>Copelata</taxon>
        <taxon>Oikopleuridae</taxon>
        <taxon>Oikopleura</taxon>
    </lineage>
</organism>
<gene>
    <name evidence="1" type="ORF">GSOID_T00014184001</name>
</gene>
<dbReference type="EMBL" id="FN653702">
    <property type="protein sequence ID" value="CBY15860.1"/>
    <property type="molecule type" value="Genomic_DNA"/>
</dbReference>
<keyword evidence="2" id="KW-1185">Reference proteome</keyword>